<evidence type="ECO:0000313" key="3">
    <source>
        <dbReference type="EMBL" id="UOK72680.1"/>
    </source>
</evidence>
<proteinExistence type="inferred from homology"/>
<feature type="signal peptide" evidence="2">
    <location>
        <begin position="1"/>
        <end position="40"/>
    </location>
</feature>
<dbReference type="EMBL" id="CP083239">
    <property type="protein sequence ID" value="UOK72680.1"/>
    <property type="molecule type" value="Genomic_DNA"/>
</dbReference>
<keyword evidence="2" id="KW-0732">Signal</keyword>
<dbReference type="PIRSF" id="PIRSF017082">
    <property type="entry name" value="YflP"/>
    <property type="match status" value="1"/>
</dbReference>
<dbReference type="InterPro" id="IPR005064">
    <property type="entry name" value="BUG"/>
</dbReference>
<dbReference type="Gene3D" id="3.40.190.10">
    <property type="entry name" value="Periplasmic binding protein-like II"/>
    <property type="match status" value="1"/>
</dbReference>
<dbReference type="Pfam" id="PF03401">
    <property type="entry name" value="TctC"/>
    <property type="match status" value="1"/>
</dbReference>
<dbReference type="RefSeq" id="WP_244450377.1">
    <property type="nucleotide sequence ID" value="NZ_CP083239.1"/>
</dbReference>
<gene>
    <name evidence="3" type="ORF">K9D25_08300</name>
</gene>
<sequence>MIQTHTERRPHVPLHLRLKHTAIAFALGAACLAAPTALQAQGAPTGPIEITTGTSPGGTPDVLMRRAAKILNEQKIITNPLVVQNRTGGSWMVAGNFVMGKQGDRNVVLCIAQPILTTPITQGLPTLYDKLTPISMFIQGDLVLVVPESSPIKDMKQLVELAAKRERSVKVAGAQSGSTDHMVSGLVEKAGKVKLNYVPFDGGGAAQAAFLGGNVDFMTLTPGEALPLVKAGKARIIAILASERRTAPELKDIPTAKEQGYDVVWGQAWGLAGPPGLDAETVKFWDDAIAKLVANPEWQASLKENFLRSQMIPAAQVKPYMQKLHDEHLALLRDLGLAKQTTVQ</sequence>
<organism evidence="3 4">
    <name type="scientific">Ancylobacter polymorphus</name>
    <dbReference type="NCBI Taxonomy" id="223390"/>
    <lineage>
        <taxon>Bacteria</taxon>
        <taxon>Pseudomonadati</taxon>
        <taxon>Pseudomonadota</taxon>
        <taxon>Alphaproteobacteria</taxon>
        <taxon>Hyphomicrobiales</taxon>
        <taxon>Xanthobacteraceae</taxon>
        <taxon>Ancylobacter</taxon>
    </lineage>
</organism>
<dbReference type="SUPFAM" id="SSF53850">
    <property type="entry name" value="Periplasmic binding protein-like II"/>
    <property type="match status" value="1"/>
</dbReference>
<protein>
    <submittedName>
        <fullName evidence="3">Tripartite tricarboxylate transporter substrate binding protein</fullName>
    </submittedName>
</protein>
<feature type="chain" id="PRO_5038957641" evidence="2">
    <location>
        <begin position="41"/>
        <end position="344"/>
    </location>
</feature>
<evidence type="ECO:0000256" key="2">
    <source>
        <dbReference type="SAM" id="SignalP"/>
    </source>
</evidence>
<dbReference type="KEGG" id="apol:K9D25_08300"/>
<dbReference type="InterPro" id="IPR042100">
    <property type="entry name" value="Bug_dom1"/>
</dbReference>
<name>A0A9E7D6W1_9HYPH</name>
<dbReference type="Proteomes" id="UP000831684">
    <property type="component" value="Chromosome"/>
</dbReference>
<evidence type="ECO:0000256" key="1">
    <source>
        <dbReference type="ARBA" id="ARBA00006987"/>
    </source>
</evidence>
<accession>A0A9E7D6W1</accession>
<dbReference type="Gene3D" id="3.40.190.150">
    <property type="entry name" value="Bordetella uptake gene, domain 1"/>
    <property type="match status" value="1"/>
</dbReference>
<dbReference type="PANTHER" id="PTHR42928:SF3">
    <property type="entry name" value="UPF0065 PROTEIN YFLP"/>
    <property type="match status" value="1"/>
</dbReference>
<evidence type="ECO:0000313" key="4">
    <source>
        <dbReference type="Proteomes" id="UP000831684"/>
    </source>
</evidence>
<dbReference type="PANTHER" id="PTHR42928">
    <property type="entry name" value="TRICARBOXYLATE-BINDING PROTEIN"/>
    <property type="match status" value="1"/>
</dbReference>
<comment type="similarity">
    <text evidence="1">Belongs to the UPF0065 (bug) family.</text>
</comment>
<dbReference type="AlphaFoldDB" id="A0A9E7D6W1"/>
<dbReference type="CDD" id="cd07012">
    <property type="entry name" value="PBP2_Bug_TTT"/>
    <property type="match status" value="1"/>
</dbReference>
<reference evidence="3" key="1">
    <citation type="submission" date="2021-09" db="EMBL/GenBank/DDBJ databases">
        <title>Network and meta-omics reveal the key degrader and cooperation patterns in an efficient 1,4-dioxane-degrading microbial community.</title>
        <authorList>
            <person name="Dai C."/>
        </authorList>
    </citation>
    <scope>NUCLEOTIDE SEQUENCE</scope>
    <source>
        <strain evidence="3">ZM13</strain>
    </source>
</reference>